<comment type="caution">
    <text evidence="2">The sequence shown here is derived from an EMBL/GenBank/DDBJ whole genome shotgun (WGS) entry which is preliminary data.</text>
</comment>
<dbReference type="InterPro" id="IPR011990">
    <property type="entry name" value="TPR-like_helical_dom_sf"/>
</dbReference>
<accession>X6NBE1</accession>
<evidence type="ECO:0000313" key="3">
    <source>
        <dbReference type="Proteomes" id="UP000023152"/>
    </source>
</evidence>
<dbReference type="PROSITE" id="PS50005">
    <property type="entry name" value="TPR"/>
    <property type="match status" value="1"/>
</dbReference>
<proteinExistence type="predicted"/>
<feature type="repeat" description="TPR" evidence="1">
    <location>
        <begin position="9"/>
        <end position="42"/>
    </location>
</feature>
<protein>
    <submittedName>
        <fullName evidence="2">Uncharacterized protein</fullName>
    </submittedName>
</protein>
<gene>
    <name evidence="2" type="ORF">RFI_13569</name>
</gene>
<dbReference type="AlphaFoldDB" id="X6NBE1"/>
<dbReference type="Proteomes" id="UP000023152">
    <property type="component" value="Unassembled WGS sequence"/>
</dbReference>
<name>X6NBE1_RETFI</name>
<reference evidence="2 3" key="1">
    <citation type="journal article" date="2013" name="Curr. Biol.">
        <title>The Genome of the Foraminiferan Reticulomyxa filosa.</title>
        <authorList>
            <person name="Glockner G."/>
            <person name="Hulsmann N."/>
            <person name="Schleicher M."/>
            <person name="Noegel A.A."/>
            <person name="Eichinger L."/>
            <person name="Gallinger C."/>
            <person name="Pawlowski J."/>
            <person name="Sierra R."/>
            <person name="Euteneuer U."/>
            <person name="Pillet L."/>
            <person name="Moustafa A."/>
            <person name="Platzer M."/>
            <person name="Groth M."/>
            <person name="Szafranski K."/>
            <person name="Schliwa M."/>
        </authorList>
    </citation>
    <scope>NUCLEOTIDE SEQUENCE [LARGE SCALE GENOMIC DNA]</scope>
</reference>
<dbReference type="SUPFAM" id="SSF48452">
    <property type="entry name" value="TPR-like"/>
    <property type="match status" value="1"/>
</dbReference>
<dbReference type="EMBL" id="ASPP01009817">
    <property type="protein sequence ID" value="ETO23610.1"/>
    <property type="molecule type" value="Genomic_DNA"/>
</dbReference>
<evidence type="ECO:0000256" key="1">
    <source>
        <dbReference type="PROSITE-ProRule" id="PRU00339"/>
    </source>
</evidence>
<feature type="non-terminal residue" evidence="2">
    <location>
        <position position="1"/>
    </location>
</feature>
<keyword evidence="3" id="KW-1185">Reference proteome</keyword>
<organism evidence="2 3">
    <name type="scientific">Reticulomyxa filosa</name>
    <dbReference type="NCBI Taxonomy" id="46433"/>
    <lineage>
        <taxon>Eukaryota</taxon>
        <taxon>Sar</taxon>
        <taxon>Rhizaria</taxon>
        <taxon>Retaria</taxon>
        <taxon>Foraminifera</taxon>
        <taxon>Monothalamids</taxon>
        <taxon>Reticulomyxidae</taxon>
        <taxon>Reticulomyxa</taxon>
    </lineage>
</organism>
<evidence type="ECO:0000313" key="2">
    <source>
        <dbReference type="EMBL" id="ETO23610.1"/>
    </source>
</evidence>
<dbReference type="Gene3D" id="1.25.40.10">
    <property type="entry name" value="Tetratricopeptide repeat domain"/>
    <property type="match status" value="1"/>
</dbReference>
<dbReference type="InterPro" id="IPR019734">
    <property type="entry name" value="TPR_rpt"/>
</dbReference>
<feature type="non-terminal residue" evidence="2">
    <location>
        <position position="136"/>
    </location>
</feature>
<sequence>LIKASQDDVSMLHCCGVVYNRLQKYDVAIRTFERALSLCDNLTDQTERSNMREVLCQDLTSCFLERYKNCPDTLNFRIMQYLVDLLSFEENKLNQTQVLDAMEEIKERCEYVMQEAYEKRNWLQIKECMQLVSLLL</sequence>
<keyword evidence="1" id="KW-0802">TPR repeat</keyword>